<name>A0ABP4BPU7_9ACTN</name>
<gene>
    <name evidence="1" type="ORF">GCM10009550_34480</name>
</gene>
<sequence length="242" mass="27397">MNDKVYIHEFIHITKQNRARYMHHMTANWSPIAQEQRNQLCYGVWGVVGSTGPWPQTVNMWEEDGFDGLADSFTLEFGNKILQDPALEKWWAAAADLRSGGFDRIVVPHPETPTIEQLCAAGVRGEVYAHELVKVEPGTAWHFLDAAMAGAEAARERTGWRLVGAWATAMHNLDECLLLWAVPTWRAWGALEKAQIRGEDALLAKAGDLVRERERILLVDAHLSPFRTGRQPSREDRTDWTD</sequence>
<evidence type="ECO:0000313" key="2">
    <source>
        <dbReference type="Proteomes" id="UP001500665"/>
    </source>
</evidence>
<dbReference type="RefSeq" id="WP_344241839.1">
    <property type="nucleotide sequence ID" value="NZ_BAAAHH010000012.1"/>
</dbReference>
<proteinExistence type="predicted"/>
<protein>
    <recommendedName>
        <fullName evidence="3">NIPSNAP protein</fullName>
    </recommendedName>
</protein>
<dbReference type="Gene3D" id="3.30.70.100">
    <property type="match status" value="1"/>
</dbReference>
<dbReference type="EMBL" id="BAAAHH010000012">
    <property type="protein sequence ID" value="GAA0952995.1"/>
    <property type="molecule type" value="Genomic_DNA"/>
</dbReference>
<reference evidence="2" key="1">
    <citation type="journal article" date="2019" name="Int. J. Syst. Evol. Microbiol.">
        <title>The Global Catalogue of Microorganisms (GCM) 10K type strain sequencing project: providing services to taxonomists for standard genome sequencing and annotation.</title>
        <authorList>
            <consortium name="The Broad Institute Genomics Platform"/>
            <consortium name="The Broad Institute Genome Sequencing Center for Infectious Disease"/>
            <person name="Wu L."/>
            <person name="Ma J."/>
        </authorList>
    </citation>
    <scope>NUCLEOTIDE SEQUENCE [LARGE SCALE GENOMIC DNA]</scope>
    <source>
        <strain evidence="2">JCM 10696</strain>
    </source>
</reference>
<comment type="caution">
    <text evidence="1">The sequence shown here is derived from an EMBL/GenBank/DDBJ whole genome shotgun (WGS) entry which is preliminary data.</text>
</comment>
<dbReference type="Proteomes" id="UP001500665">
    <property type="component" value="Unassembled WGS sequence"/>
</dbReference>
<evidence type="ECO:0008006" key="3">
    <source>
        <dbReference type="Google" id="ProtNLM"/>
    </source>
</evidence>
<accession>A0ABP4BPU7</accession>
<keyword evidence="2" id="KW-1185">Reference proteome</keyword>
<evidence type="ECO:0000313" key="1">
    <source>
        <dbReference type="EMBL" id="GAA0952995.1"/>
    </source>
</evidence>
<organism evidence="1 2">
    <name type="scientific">Actinocorallia libanotica</name>
    <dbReference type="NCBI Taxonomy" id="46162"/>
    <lineage>
        <taxon>Bacteria</taxon>
        <taxon>Bacillati</taxon>
        <taxon>Actinomycetota</taxon>
        <taxon>Actinomycetes</taxon>
        <taxon>Streptosporangiales</taxon>
        <taxon>Thermomonosporaceae</taxon>
        <taxon>Actinocorallia</taxon>
    </lineage>
</organism>